<evidence type="ECO:0000259" key="8">
    <source>
        <dbReference type="Pfam" id="PF09924"/>
    </source>
</evidence>
<feature type="transmembrane region" description="Helical" evidence="7">
    <location>
        <begin position="59"/>
        <end position="76"/>
    </location>
</feature>
<evidence type="ECO:0000256" key="5">
    <source>
        <dbReference type="ARBA" id="ARBA00022989"/>
    </source>
</evidence>
<sequence>MKNIMKQLGNLLKKHSGLLKVLFLFSILVFVVNQLTGILQGMTWADLKGILFAQRKRTLLAMTVVGLVSVTPMLLYDWVTVEILEEKGRSRLDRKKLFFSAWTTNTLNNLAGFGGVLGATLRGKFYGGEVETKKVVSSVSKVAVFMLSGLSLLCLGTLIDVTFIRPDNPFRNYSIWLLAGSFVTPGLSVFIYLNRNKLFQDFPLKRVLKLMIASLGQWSGALMMFLTVGKLLQVDIPLSTIYPLFIAANFIGMISMVPGGMGTFDVLMIMGLGNLGVSKEFALAWLLFYRIFYYIVPFFTGIYSLIHLTGAKMNDFFDNIPKLVVQRTAHLVLVGMVYFAGIMMVLLATIPNLSNLSWIIEKLLPFSFHFLDQTLNMLIGFMLLGLARGVSNRVKKAYFPTLMILLFCIVNTISRTFSWKLVIFYAFLCGCLYLARHEFYRKQLIFTWESLVFDTFLYGSLFILYSVVGYYSSDRTNHGDLPSKFLLFPSEDVWLAGFAGVILAAATIVMLYDYLSSSERPGVFYNEEQVSEMLTKYPGTDYSHLVHLRDKRHFYYQENTIDKVMFTFEVQGSKLFVLGDPVGDERLYTKASLAFGDEADILGYQPVFYGVTDSYALLLHDIGYEFIKLGEYGSIDLEQQDQESVTQGEQHNQLIESGYRFEYKVPPYSEELLDELTELSDKWSQHQPERYFSVGRFNSYYIQQGDLGLVFNQEDKIVGFITVKPGKSEDEVGYDLIRMTDDVPEEIKGFMLMSLAEECRNRGVDIVTIGLAPLANVGESRSAFFKERVINIFYKYSNPLYAFKDNHLFKEEFATNWHPRYLSYKKNNNLLLLMMQLTLVIVGRKSKRTRPIESFYLAD</sequence>
<feature type="domain" description="Phosphatidylglycerol lysyltransferase C-terminal" evidence="8">
    <location>
        <begin position="536"/>
        <end position="824"/>
    </location>
</feature>
<feature type="transmembrane region" description="Helical" evidence="7">
    <location>
        <begin position="281"/>
        <end position="308"/>
    </location>
</feature>
<feature type="transmembrane region" description="Helical" evidence="7">
    <location>
        <begin position="21"/>
        <end position="39"/>
    </location>
</feature>
<feature type="transmembrane region" description="Helical" evidence="7">
    <location>
        <begin position="493"/>
        <end position="515"/>
    </location>
</feature>
<feature type="transmembrane region" description="Helical" evidence="7">
    <location>
        <begin position="329"/>
        <end position="350"/>
    </location>
</feature>
<reference evidence="9 10" key="1">
    <citation type="submission" date="2017-05" db="EMBL/GenBank/DDBJ databases">
        <title>Vagococcus spp. assemblies.</title>
        <authorList>
            <person name="Gulvik C.A."/>
        </authorList>
    </citation>
    <scope>NUCLEOTIDE SEQUENCE [LARGE SCALE GENOMIC DNA]</scope>
    <source>
        <strain evidence="9 10">CCUG 41755</strain>
    </source>
</reference>
<name>A0A430A6H1_9ENTE</name>
<dbReference type="GO" id="GO:0005886">
    <property type="term" value="C:plasma membrane"/>
    <property type="evidence" value="ECO:0007669"/>
    <property type="project" value="UniProtKB-SubCell"/>
</dbReference>
<dbReference type="RefSeq" id="WP_126832228.1">
    <property type="nucleotide sequence ID" value="NZ_CBCRYB010000014.1"/>
</dbReference>
<feature type="transmembrane region" description="Helical" evidence="7">
    <location>
        <begin position="142"/>
        <end position="163"/>
    </location>
</feature>
<comment type="function">
    <text evidence="7">Catalyzes the transfer of a lysyl group from L-lysyl-tRNA(Lys) to membrane-bound phosphatidylglycerol (PG), which produces lysylphosphatidylglycerol (LPG), a major component of the bacterial membrane with a positive net charge. LPG synthesis contributes to bacterial virulence as it is involved in the resistance mechanism against cationic antimicrobial peptides (CAMP) produces by the host's immune system (defensins, cathelicidins) and by the competing microorganisms.</text>
</comment>
<organism evidence="9 10">
    <name type="scientific">Vagococcus fessus</name>
    <dbReference type="NCBI Taxonomy" id="120370"/>
    <lineage>
        <taxon>Bacteria</taxon>
        <taxon>Bacillati</taxon>
        <taxon>Bacillota</taxon>
        <taxon>Bacilli</taxon>
        <taxon>Lactobacillales</taxon>
        <taxon>Enterococcaceae</taxon>
        <taxon>Vagococcus</taxon>
    </lineage>
</organism>
<keyword evidence="5 7" id="KW-1133">Transmembrane helix</keyword>
<dbReference type="InterPro" id="IPR022791">
    <property type="entry name" value="L-PG_synthase/AglD"/>
</dbReference>
<feature type="transmembrane region" description="Helical" evidence="7">
    <location>
        <begin position="456"/>
        <end position="473"/>
    </location>
</feature>
<feature type="transmembrane region" description="Helical" evidence="7">
    <location>
        <begin position="175"/>
        <end position="195"/>
    </location>
</feature>
<feature type="transmembrane region" description="Helical" evidence="7">
    <location>
        <begin position="97"/>
        <end position="122"/>
    </location>
</feature>
<evidence type="ECO:0000256" key="7">
    <source>
        <dbReference type="RuleBase" id="RU363042"/>
    </source>
</evidence>
<keyword evidence="10" id="KW-1185">Reference proteome</keyword>
<dbReference type="NCBIfam" id="NF033480">
    <property type="entry name" value="bifunc_MprF"/>
    <property type="match status" value="1"/>
</dbReference>
<keyword evidence="7" id="KW-0046">Antibiotic resistance</keyword>
<dbReference type="OrthoDB" id="145485at2"/>
<dbReference type="InterPro" id="IPR051211">
    <property type="entry name" value="PG_lysyltransferase"/>
</dbReference>
<feature type="transmembrane region" description="Helical" evidence="7">
    <location>
        <begin position="207"/>
        <end position="229"/>
    </location>
</feature>
<dbReference type="Pfam" id="PF03706">
    <property type="entry name" value="LPG_synthase_TM"/>
    <property type="match status" value="1"/>
</dbReference>
<keyword evidence="6 7" id="KW-0472">Membrane</keyword>
<dbReference type="GO" id="GO:0046677">
    <property type="term" value="P:response to antibiotic"/>
    <property type="evidence" value="ECO:0007669"/>
    <property type="project" value="UniProtKB-KW"/>
</dbReference>
<evidence type="ECO:0000256" key="6">
    <source>
        <dbReference type="ARBA" id="ARBA00023136"/>
    </source>
</evidence>
<evidence type="ECO:0000256" key="3">
    <source>
        <dbReference type="ARBA" id="ARBA00022679"/>
    </source>
</evidence>
<gene>
    <name evidence="7" type="primary">mprF</name>
    <name evidence="9" type="ORF">CBF31_09055</name>
</gene>
<proteinExistence type="inferred from homology"/>
<evidence type="ECO:0000256" key="1">
    <source>
        <dbReference type="ARBA" id="ARBA00004651"/>
    </source>
</evidence>
<evidence type="ECO:0000313" key="10">
    <source>
        <dbReference type="Proteomes" id="UP000287101"/>
    </source>
</evidence>
<keyword evidence="3 7" id="KW-0808">Transferase</keyword>
<dbReference type="PANTHER" id="PTHR34697:SF2">
    <property type="entry name" value="PHOSPHATIDYLGLYCEROL LYSYLTRANSFERASE"/>
    <property type="match status" value="1"/>
</dbReference>
<evidence type="ECO:0000256" key="4">
    <source>
        <dbReference type="ARBA" id="ARBA00022692"/>
    </source>
</evidence>
<keyword evidence="4 7" id="KW-0812">Transmembrane</keyword>
<dbReference type="PANTHER" id="PTHR34697">
    <property type="entry name" value="PHOSPHATIDYLGLYCEROL LYSYLTRANSFERASE"/>
    <property type="match status" value="1"/>
</dbReference>
<protein>
    <recommendedName>
        <fullName evidence="7">Phosphatidylglycerol lysyltransferase</fullName>
        <ecNumber evidence="7">2.3.2.3</ecNumber>
    </recommendedName>
    <alternativeName>
        <fullName evidence="7">Lysylphosphatidylglycerol synthase</fullName>
    </alternativeName>
</protein>
<comment type="caution">
    <text evidence="9">The sequence shown here is derived from an EMBL/GenBank/DDBJ whole genome shotgun (WGS) entry which is preliminary data.</text>
</comment>
<keyword evidence="7" id="KW-0443">Lipid metabolism</keyword>
<evidence type="ECO:0000256" key="2">
    <source>
        <dbReference type="ARBA" id="ARBA00022475"/>
    </source>
</evidence>
<comment type="subcellular location">
    <subcellularLocation>
        <location evidence="1 7">Cell membrane</location>
        <topology evidence="1 7">Multi-pass membrane protein</topology>
    </subcellularLocation>
</comment>
<feature type="transmembrane region" description="Helical" evidence="7">
    <location>
        <begin position="370"/>
        <end position="390"/>
    </location>
</feature>
<dbReference type="EC" id="2.3.2.3" evidence="7"/>
<comment type="similarity">
    <text evidence="7">Belongs to the LPG synthase family.</text>
</comment>
<keyword evidence="2" id="KW-1003">Cell membrane</keyword>
<dbReference type="InterPro" id="IPR024320">
    <property type="entry name" value="LPG_synthase_C"/>
</dbReference>
<feature type="transmembrane region" description="Helical" evidence="7">
    <location>
        <begin position="419"/>
        <end position="435"/>
    </location>
</feature>
<dbReference type="GO" id="GO:0055091">
    <property type="term" value="P:phospholipid homeostasis"/>
    <property type="evidence" value="ECO:0007669"/>
    <property type="project" value="TreeGrafter"/>
</dbReference>
<dbReference type="EMBL" id="NGJY01000003">
    <property type="protein sequence ID" value="RSU02504.1"/>
    <property type="molecule type" value="Genomic_DNA"/>
</dbReference>
<dbReference type="Pfam" id="PF09924">
    <property type="entry name" value="LPG_synthase_C"/>
    <property type="match status" value="1"/>
</dbReference>
<evidence type="ECO:0000313" key="9">
    <source>
        <dbReference type="EMBL" id="RSU02504.1"/>
    </source>
</evidence>
<comment type="catalytic activity">
    <reaction evidence="7">
        <text>L-lysyl-tRNA(Lys) + a 1,2-diacyl-sn-glycero-3-phospho-(1'-sn-glycerol) = a 1,2-diacyl-sn-glycero-3-phospho-1'-(3'-O-L-lysyl)-sn-glycerol + tRNA(Lys)</text>
        <dbReference type="Rhea" id="RHEA:10668"/>
        <dbReference type="Rhea" id="RHEA-COMP:9696"/>
        <dbReference type="Rhea" id="RHEA-COMP:9697"/>
        <dbReference type="ChEBI" id="CHEBI:64716"/>
        <dbReference type="ChEBI" id="CHEBI:75792"/>
        <dbReference type="ChEBI" id="CHEBI:78442"/>
        <dbReference type="ChEBI" id="CHEBI:78529"/>
        <dbReference type="EC" id="2.3.2.3"/>
    </reaction>
</comment>
<dbReference type="GO" id="GO:0050071">
    <property type="term" value="F:phosphatidylglycerol lysyltransferase activity"/>
    <property type="evidence" value="ECO:0007669"/>
    <property type="project" value="UniProtKB-EC"/>
</dbReference>
<dbReference type="AlphaFoldDB" id="A0A430A6H1"/>
<dbReference type="Proteomes" id="UP000287101">
    <property type="component" value="Unassembled WGS sequence"/>
</dbReference>
<accession>A0A430A6H1</accession>
<dbReference type="GO" id="GO:0006629">
    <property type="term" value="P:lipid metabolic process"/>
    <property type="evidence" value="ECO:0007669"/>
    <property type="project" value="UniProtKB-KW"/>
</dbReference>
<feature type="transmembrane region" description="Helical" evidence="7">
    <location>
        <begin position="241"/>
        <end position="261"/>
    </location>
</feature>